<dbReference type="Pfam" id="PF17800">
    <property type="entry name" value="NPL"/>
    <property type="match status" value="1"/>
</dbReference>
<dbReference type="SUPFAM" id="SSF63748">
    <property type="entry name" value="Tudor/PWWP/MBT"/>
    <property type="match status" value="3"/>
</dbReference>
<feature type="region of interest" description="Disordered" evidence="5">
    <location>
        <begin position="645"/>
        <end position="766"/>
    </location>
</feature>
<feature type="domain" description="Tudor" evidence="6">
    <location>
        <begin position="477"/>
        <end position="535"/>
    </location>
</feature>
<evidence type="ECO:0000256" key="3">
    <source>
        <dbReference type="ARBA" id="ARBA00023204"/>
    </source>
</evidence>
<feature type="region of interest" description="Disordered" evidence="5">
    <location>
        <begin position="434"/>
        <end position="466"/>
    </location>
</feature>
<feature type="region of interest" description="Disordered" evidence="5">
    <location>
        <begin position="246"/>
        <end position="287"/>
    </location>
</feature>
<feature type="compositionally biased region" description="Basic and acidic residues" evidence="5">
    <location>
        <begin position="261"/>
        <end position="275"/>
    </location>
</feature>
<dbReference type="InterPro" id="IPR039776">
    <property type="entry name" value="Pds5"/>
</dbReference>
<feature type="compositionally biased region" description="Basic residues" evidence="5">
    <location>
        <begin position="565"/>
        <end position="574"/>
    </location>
</feature>
<feature type="compositionally biased region" description="Basic and acidic residues" evidence="5">
    <location>
        <begin position="198"/>
        <end position="217"/>
    </location>
</feature>
<evidence type="ECO:0000256" key="4">
    <source>
        <dbReference type="ARBA" id="ARBA00023242"/>
    </source>
</evidence>
<dbReference type="Gene3D" id="2.30.30.140">
    <property type="match status" value="3"/>
</dbReference>
<dbReference type="GO" id="GO:0000785">
    <property type="term" value="C:chromatin"/>
    <property type="evidence" value="ECO:0007669"/>
    <property type="project" value="TreeGrafter"/>
</dbReference>
<organism evidence="7 8">
    <name type="scientific">Protea cynaroides</name>
    <dbReference type="NCBI Taxonomy" id="273540"/>
    <lineage>
        <taxon>Eukaryota</taxon>
        <taxon>Viridiplantae</taxon>
        <taxon>Streptophyta</taxon>
        <taxon>Embryophyta</taxon>
        <taxon>Tracheophyta</taxon>
        <taxon>Spermatophyta</taxon>
        <taxon>Magnoliopsida</taxon>
        <taxon>Proteales</taxon>
        <taxon>Proteaceae</taxon>
        <taxon>Protea</taxon>
    </lineage>
</organism>
<dbReference type="InterPro" id="IPR041232">
    <property type="entry name" value="NPL"/>
</dbReference>
<dbReference type="PANTHER" id="PTHR12663:SF3">
    <property type="entry name" value="SISTER CHROMATID COHESION PROTEIN PDS5 HOMOLOG C"/>
    <property type="match status" value="1"/>
</dbReference>
<feature type="compositionally biased region" description="Polar residues" evidence="5">
    <location>
        <begin position="218"/>
        <end position="228"/>
    </location>
</feature>
<sequence length="766" mass="85469">MLYQTCTTRGFKIWMARDPSLPFLHRHRNSKMGNSKMAFWGVELKPGKPYIHRYDDALGRLHVCRATLGLGKPTKKILVQCNVGKKSAIVLCSLIPDKTESCSLGLEFEEDDDVVFSVLGTHSVHLTGFYLKNGGDFGGCDHQDDFDSCRENIAAETKAKDSTDYGTGGFHDDHCVHSTDHEAFPPSPVPNSGVANKEILDDDKLPKENGNNKHSSEKGQQSNFDYSGSSQCQIVAGVGAGASVLEREDDDSVPTIQNSEAKLKEKKDKEIAKEGKNKRKHVSDQVSGLRRKFDTVQVGDPEGSRWEESCKKVADSSLESVAKSLNKYKSSIQGTPKIYSKRKHIPGNEDITEMQHGAIDYGENLVGSKIKIYWPKDQMFYEGVITSFDPVKMKHKVSYHDGDVEILNLSRERWQFIKEDDGAGDKKVAASSLKSVTKSSDKDKSKVKGTPKIHSKRKQTPGNEDTYETQHGAIVYGENLVGSKIKVYWPNDHMFYECVIESFDPVKMEHKVNYNDGDVEILNLNRERWQFIKGDDGAGDKVAASSLKSVTKSSHKDKSQVKGTPKIHSKRKRTPGNEDTSEPQHGAIGYGSNLVGSRIKVYWPNDHMFYDCVVIAFDPVKMKHKVHYDDGDVEKLNLRRQRWQFSKKKKGAGGQEADFASPDASSDMHRKKKAKTNLDSSTKQRKTDASAKRAGGVLTSKSKSKVPESGGKVSKSRPKRIMQMQRQHQSKTQESNMNGKEVAMGTHDGKRTSLGKRKATNWETGT</sequence>
<dbReference type="Proteomes" id="UP001141806">
    <property type="component" value="Unassembled WGS sequence"/>
</dbReference>
<accession>A0A9Q0GPY7</accession>
<feature type="compositionally biased region" description="Basic residues" evidence="5">
    <location>
        <begin position="447"/>
        <end position="459"/>
    </location>
</feature>
<dbReference type="GO" id="GO:0006281">
    <property type="term" value="P:DNA repair"/>
    <property type="evidence" value="ECO:0007669"/>
    <property type="project" value="UniProtKB-KW"/>
</dbReference>
<dbReference type="InterPro" id="IPR002999">
    <property type="entry name" value="Tudor"/>
</dbReference>
<evidence type="ECO:0000259" key="6">
    <source>
        <dbReference type="SMART" id="SM00333"/>
    </source>
</evidence>
<feature type="region of interest" description="Disordered" evidence="5">
    <location>
        <begin position="548"/>
        <end position="590"/>
    </location>
</feature>
<feature type="domain" description="Tudor" evidence="6">
    <location>
        <begin position="591"/>
        <end position="649"/>
    </location>
</feature>
<evidence type="ECO:0000256" key="1">
    <source>
        <dbReference type="ARBA" id="ARBA00004123"/>
    </source>
</evidence>
<name>A0A9Q0GPY7_9MAGN</name>
<keyword evidence="2" id="KW-0227">DNA damage</keyword>
<keyword evidence="3" id="KW-0234">DNA repair</keyword>
<dbReference type="AlphaFoldDB" id="A0A9Q0GPY7"/>
<dbReference type="SMART" id="SM00333">
    <property type="entry name" value="TUDOR"/>
    <property type="match status" value="3"/>
</dbReference>
<keyword evidence="4" id="KW-0539">Nucleus</keyword>
<reference evidence="7" key="1">
    <citation type="journal article" date="2023" name="Plant J.">
        <title>The genome of the king protea, Protea cynaroides.</title>
        <authorList>
            <person name="Chang J."/>
            <person name="Duong T.A."/>
            <person name="Schoeman C."/>
            <person name="Ma X."/>
            <person name="Roodt D."/>
            <person name="Barker N."/>
            <person name="Li Z."/>
            <person name="Van de Peer Y."/>
            <person name="Mizrachi E."/>
        </authorList>
    </citation>
    <scope>NUCLEOTIDE SEQUENCE</scope>
    <source>
        <tissue evidence="7">Young leaves</tissue>
    </source>
</reference>
<dbReference type="PANTHER" id="PTHR12663">
    <property type="entry name" value="ANDROGEN INDUCED INHIBITOR OF PROLIFERATION AS3 / PDS5-RELATED"/>
    <property type="match status" value="1"/>
</dbReference>
<comment type="caution">
    <text evidence="7">The sequence shown here is derived from an EMBL/GenBank/DDBJ whole genome shotgun (WGS) entry which is preliminary data.</text>
</comment>
<comment type="subcellular location">
    <subcellularLocation>
        <location evidence="1">Nucleus</location>
    </subcellularLocation>
</comment>
<feature type="region of interest" description="Disordered" evidence="5">
    <location>
        <begin position="176"/>
        <end position="228"/>
    </location>
</feature>
<gene>
    <name evidence="7" type="ORF">NE237_027345</name>
</gene>
<dbReference type="CDD" id="cd20404">
    <property type="entry name" value="Tudor_Agenet_AtEML-like"/>
    <property type="match status" value="3"/>
</dbReference>
<proteinExistence type="predicted"/>
<dbReference type="EMBL" id="JAMYWD010000012">
    <property type="protein sequence ID" value="KAJ4950513.1"/>
    <property type="molecule type" value="Genomic_DNA"/>
</dbReference>
<evidence type="ECO:0000313" key="8">
    <source>
        <dbReference type="Proteomes" id="UP001141806"/>
    </source>
</evidence>
<dbReference type="Gene3D" id="2.60.120.340">
    <property type="entry name" value="Nucleoplasmin core domain"/>
    <property type="match status" value="1"/>
</dbReference>
<feature type="domain" description="Tudor" evidence="6">
    <location>
        <begin position="362"/>
        <end position="420"/>
    </location>
</feature>
<evidence type="ECO:0000313" key="7">
    <source>
        <dbReference type="EMBL" id="KAJ4950513.1"/>
    </source>
</evidence>
<dbReference type="OrthoDB" id="1902587at2759"/>
<evidence type="ECO:0000256" key="2">
    <source>
        <dbReference type="ARBA" id="ARBA00022763"/>
    </source>
</evidence>
<protein>
    <recommendedName>
        <fullName evidence="6">Tudor domain-containing protein</fullName>
    </recommendedName>
</protein>
<dbReference type="GO" id="GO:0005634">
    <property type="term" value="C:nucleus"/>
    <property type="evidence" value="ECO:0007669"/>
    <property type="project" value="UniProtKB-SubCell"/>
</dbReference>
<keyword evidence="8" id="KW-1185">Reference proteome</keyword>
<evidence type="ECO:0000256" key="5">
    <source>
        <dbReference type="SAM" id="MobiDB-lite"/>
    </source>
</evidence>
<feature type="compositionally biased region" description="Polar residues" evidence="5">
    <location>
        <begin position="724"/>
        <end position="738"/>
    </location>
</feature>
<dbReference type="GO" id="GO:0007064">
    <property type="term" value="P:mitotic sister chromatid cohesion"/>
    <property type="evidence" value="ECO:0007669"/>
    <property type="project" value="InterPro"/>
</dbReference>